<reference evidence="3" key="1">
    <citation type="submission" date="2021-02" db="EMBL/GenBank/DDBJ databases">
        <authorList>
            <person name="Nowell W R."/>
        </authorList>
    </citation>
    <scope>NUCLEOTIDE SEQUENCE</scope>
</reference>
<accession>A0A8S3HY97</accession>
<evidence type="ECO:0000256" key="1">
    <source>
        <dbReference type="SAM" id="MobiDB-lite"/>
    </source>
</evidence>
<comment type="caution">
    <text evidence="3">The sequence shown here is derived from an EMBL/GenBank/DDBJ whole genome shotgun (WGS) entry which is preliminary data.</text>
</comment>
<organism evidence="3 4">
    <name type="scientific">Rotaria magnacalcarata</name>
    <dbReference type="NCBI Taxonomy" id="392030"/>
    <lineage>
        <taxon>Eukaryota</taxon>
        <taxon>Metazoa</taxon>
        <taxon>Spiralia</taxon>
        <taxon>Gnathifera</taxon>
        <taxon>Rotifera</taxon>
        <taxon>Eurotatoria</taxon>
        <taxon>Bdelloidea</taxon>
        <taxon>Philodinida</taxon>
        <taxon>Philodinidae</taxon>
        <taxon>Rotaria</taxon>
    </lineage>
</organism>
<dbReference type="Proteomes" id="UP000681720">
    <property type="component" value="Unassembled WGS sequence"/>
</dbReference>
<sequence length="188" mass="22317">MKQLFEISLKEKQIQSDQIKHERQLFQTENDTLKQIVIRDGHDKQTISQIQYNSNALQRQYNKSNEDKETVDDEVRRISKSRSQEVIRFVPVNENEDDETRDNRVSRRATSTPTPRENENEQQSNLQSLGITKQINQVLNDMKSLLTHGREVVIKHEEEMIPERDFKVQERNKSRRSKKERTTIADIK</sequence>
<feature type="region of interest" description="Disordered" evidence="1">
    <location>
        <begin position="91"/>
        <end position="126"/>
    </location>
</feature>
<evidence type="ECO:0000313" key="3">
    <source>
        <dbReference type="EMBL" id="CAF5188651.1"/>
    </source>
</evidence>
<dbReference type="AlphaFoldDB" id="A0A8S3HY97"/>
<proteinExistence type="predicted"/>
<dbReference type="EMBL" id="CAJOBJ010335723">
    <property type="protein sequence ID" value="CAF5188651.1"/>
    <property type="molecule type" value="Genomic_DNA"/>
</dbReference>
<protein>
    <submittedName>
        <fullName evidence="3">Uncharacterized protein</fullName>
    </submittedName>
</protein>
<evidence type="ECO:0000313" key="2">
    <source>
        <dbReference type="EMBL" id="CAF5186627.1"/>
    </source>
</evidence>
<feature type="compositionally biased region" description="Polar residues" evidence="1">
    <location>
        <begin position="108"/>
        <end position="126"/>
    </location>
</feature>
<dbReference type="Proteomes" id="UP000676336">
    <property type="component" value="Unassembled WGS sequence"/>
</dbReference>
<dbReference type="EMBL" id="CAJOBI010322049">
    <property type="protein sequence ID" value="CAF5186627.1"/>
    <property type="molecule type" value="Genomic_DNA"/>
</dbReference>
<gene>
    <name evidence="3" type="ORF">GIL414_LOCUS72130</name>
    <name evidence="2" type="ORF">SMN809_LOCUS70712</name>
</gene>
<name>A0A8S3HY97_9BILA</name>
<feature type="region of interest" description="Disordered" evidence="1">
    <location>
        <begin position="165"/>
        <end position="188"/>
    </location>
</feature>
<evidence type="ECO:0000313" key="4">
    <source>
        <dbReference type="Proteomes" id="UP000681720"/>
    </source>
</evidence>